<reference evidence="10" key="1">
    <citation type="submission" date="2019-08" db="EMBL/GenBank/DDBJ databases">
        <authorList>
            <person name="Kucharzyk K."/>
            <person name="Murdoch R.W."/>
            <person name="Higgins S."/>
            <person name="Loffler F."/>
        </authorList>
    </citation>
    <scope>NUCLEOTIDE SEQUENCE</scope>
</reference>
<dbReference type="CDD" id="cd00130">
    <property type="entry name" value="PAS"/>
    <property type="match status" value="3"/>
</dbReference>
<dbReference type="InterPro" id="IPR003594">
    <property type="entry name" value="HATPase_dom"/>
</dbReference>
<dbReference type="NCBIfam" id="TIGR00229">
    <property type="entry name" value="sensory_box"/>
    <property type="match status" value="3"/>
</dbReference>
<dbReference type="GO" id="GO:0005524">
    <property type="term" value="F:ATP binding"/>
    <property type="evidence" value="ECO:0007669"/>
    <property type="project" value="UniProtKB-KW"/>
</dbReference>
<protein>
    <submittedName>
        <fullName evidence="10">Adaptive-response sensory-kinase SasA</fullName>
        <ecNumber evidence="10">2.7.-.-</ecNumber>
    </submittedName>
</protein>
<dbReference type="InterPro" id="IPR005467">
    <property type="entry name" value="His_kinase_dom"/>
</dbReference>
<dbReference type="SMART" id="SM00388">
    <property type="entry name" value="HisKA"/>
    <property type="match status" value="1"/>
</dbReference>
<dbReference type="PROSITE" id="PS50113">
    <property type="entry name" value="PAC"/>
    <property type="match status" value="1"/>
</dbReference>
<dbReference type="SMART" id="SM00091">
    <property type="entry name" value="PAS"/>
    <property type="match status" value="3"/>
</dbReference>
<dbReference type="PANTHER" id="PTHR43065:SF46">
    <property type="entry name" value="C4-DICARBOXYLATE TRANSPORT SENSOR PROTEIN DCTB"/>
    <property type="match status" value="1"/>
</dbReference>
<dbReference type="EC" id="2.7.-.-" evidence="10"/>
<dbReference type="InterPro" id="IPR000014">
    <property type="entry name" value="PAS"/>
</dbReference>
<dbReference type="EMBL" id="VSSQ01000007">
    <property type="protein sequence ID" value="MPL58527.1"/>
    <property type="molecule type" value="Genomic_DNA"/>
</dbReference>
<comment type="caution">
    <text evidence="10">The sequence shown here is derived from an EMBL/GenBank/DDBJ whole genome shotgun (WGS) entry which is preliminary data.</text>
</comment>
<dbReference type="SUPFAM" id="SSF55785">
    <property type="entry name" value="PYP-like sensor domain (PAS domain)"/>
    <property type="match status" value="3"/>
</dbReference>
<dbReference type="Pfam" id="PF00512">
    <property type="entry name" value="HisKA"/>
    <property type="match status" value="1"/>
</dbReference>
<dbReference type="Pfam" id="PF02518">
    <property type="entry name" value="HATPase_c"/>
    <property type="match status" value="1"/>
</dbReference>
<feature type="domain" description="PAS" evidence="8">
    <location>
        <begin position="267"/>
        <end position="313"/>
    </location>
</feature>
<dbReference type="InterPro" id="IPR036890">
    <property type="entry name" value="HATPase_C_sf"/>
</dbReference>
<dbReference type="InterPro" id="IPR035965">
    <property type="entry name" value="PAS-like_dom_sf"/>
</dbReference>
<evidence type="ECO:0000256" key="6">
    <source>
        <dbReference type="ARBA" id="ARBA00023012"/>
    </source>
</evidence>
<sequence>MIDSYQAGQLSGINLIGMQKHIAEVEVRFYKVFSVMQTPACIIDLQDERIINVNYRFVQVFGYSLSELINKKLNEIDLWVDNKQYAEAKAQTLDKGCLREFDSKLKTCQGTVIDARLFVDFIMIKERQCILVQIIDVSSNQNLTCVFGKTQRKLVTLLERMNDGYIMLDHNLHFLYVNYQAEGMIGKPREQLIGKSIATEYPLTTHSAVYKAAVKAKKENIHTSSEDYFPNIRKWTESHFYPSADGITIVFRDITARKKEEAMLKRSREDFKTLVENSLDVIVRYDRQFRRVYINPAIEKLTGLKNESLFGKTWYDLDNFNKEYADNWRKHCNIVFLSGKDVAFEADVPSVFGPRHCHVHAVPEFDQDGDVESVLAIIRDVTERDKMEKEMARLDQLNLVGEMAASIGHEVRNPMTTVRGFLQMLSQKEDLGHYVDFFALMIEELDRANSIITEYLSLAKDKAIDPKLTNINSVIKMVFPLIQADALQMGKNVIYNFNVVPERMLDGKEIRQCILNLVRNGLEAMGPGGTVTITTYVENDDVVLAVKDQGTGIAPEILDKLGTPFLTTKETGTGLGLPVCYSIAKRHNAKISVETGSCGTTFFVKFR</sequence>
<dbReference type="Pfam" id="PF08448">
    <property type="entry name" value="PAS_4"/>
    <property type="match status" value="2"/>
</dbReference>
<dbReference type="PROSITE" id="PS50112">
    <property type="entry name" value="PAS"/>
    <property type="match status" value="2"/>
</dbReference>
<keyword evidence="1" id="KW-0597">Phosphoprotein</keyword>
<accession>A0A644SW88</accession>
<dbReference type="SUPFAM" id="SSF47384">
    <property type="entry name" value="Homodimeric domain of signal transducing histidine kinase"/>
    <property type="match status" value="1"/>
</dbReference>
<dbReference type="InterPro" id="IPR004358">
    <property type="entry name" value="Sig_transdc_His_kin-like_C"/>
</dbReference>
<dbReference type="PANTHER" id="PTHR43065">
    <property type="entry name" value="SENSOR HISTIDINE KINASE"/>
    <property type="match status" value="1"/>
</dbReference>
<evidence type="ECO:0000313" key="10">
    <source>
        <dbReference type="EMBL" id="MPL58527.1"/>
    </source>
</evidence>
<dbReference type="AlphaFoldDB" id="A0A644SW88"/>
<feature type="domain" description="PAS" evidence="8">
    <location>
        <begin position="150"/>
        <end position="201"/>
    </location>
</feature>
<dbReference type="CDD" id="cd00082">
    <property type="entry name" value="HisKA"/>
    <property type="match status" value="1"/>
</dbReference>
<dbReference type="InterPro" id="IPR013656">
    <property type="entry name" value="PAS_4"/>
</dbReference>
<dbReference type="PROSITE" id="PS50109">
    <property type="entry name" value="HIS_KIN"/>
    <property type="match status" value="1"/>
</dbReference>
<keyword evidence="3" id="KW-0547">Nucleotide-binding</keyword>
<dbReference type="Gene3D" id="3.30.450.20">
    <property type="entry name" value="PAS domain"/>
    <property type="match status" value="3"/>
</dbReference>
<keyword evidence="2 10" id="KW-0808">Transferase</keyword>
<feature type="domain" description="PAC" evidence="9">
    <location>
        <begin position="340"/>
        <end position="393"/>
    </location>
</feature>
<organism evidence="10">
    <name type="scientific">bioreactor metagenome</name>
    <dbReference type="NCBI Taxonomy" id="1076179"/>
    <lineage>
        <taxon>unclassified sequences</taxon>
        <taxon>metagenomes</taxon>
        <taxon>ecological metagenomes</taxon>
    </lineage>
</organism>
<evidence type="ECO:0000259" key="9">
    <source>
        <dbReference type="PROSITE" id="PS50113"/>
    </source>
</evidence>
<dbReference type="InterPro" id="IPR003661">
    <property type="entry name" value="HisK_dim/P_dom"/>
</dbReference>
<keyword evidence="5" id="KW-0067">ATP-binding</keyword>
<dbReference type="GO" id="GO:0000155">
    <property type="term" value="F:phosphorelay sensor kinase activity"/>
    <property type="evidence" value="ECO:0007669"/>
    <property type="project" value="InterPro"/>
</dbReference>
<evidence type="ECO:0000256" key="1">
    <source>
        <dbReference type="ARBA" id="ARBA00022553"/>
    </source>
</evidence>
<gene>
    <name evidence="10" type="primary">sasA_8</name>
    <name evidence="10" type="ORF">SDC9_04061</name>
</gene>
<dbReference type="SMART" id="SM00387">
    <property type="entry name" value="HATPase_c"/>
    <property type="match status" value="1"/>
</dbReference>
<dbReference type="InterPro" id="IPR000700">
    <property type="entry name" value="PAS-assoc_C"/>
</dbReference>
<evidence type="ECO:0000256" key="4">
    <source>
        <dbReference type="ARBA" id="ARBA00022777"/>
    </source>
</evidence>
<dbReference type="Gene3D" id="3.30.565.10">
    <property type="entry name" value="Histidine kinase-like ATPase, C-terminal domain"/>
    <property type="match status" value="1"/>
</dbReference>
<dbReference type="PRINTS" id="PR00344">
    <property type="entry name" value="BCTRLSENSOR"/>
</dbReference>
<evidence type="ECO:0000256" key="5">
    <source>
        <dbReference type="ARBA" id="ARBA00022840"/>
    </source>
</evidence>
<proteinExistence type="predicted"/>
<keyword evidence="4 10" id="KW-0418">Kinase</keyword>
<evidence type="ECO:0000256" key="2">
    <source>
        <dbReference type="ARBA" id="ARBA00022679"/>
    </source>
</evidence>
<dbReference type="Pfam" id="PF13188">
    <property type="entry name" value="PAS_8"/>
    <property type="match status" value="1"/>
</dbReference>
<name>A0A644SW88_9ZZZZ</name>
<feature type="domain" description="Histidine kinase" evidence="7">
    <location>
        <begin position="406"/>
        <end position="607"/>
    </location>
</feature>
<keyword evidence="6" id="KW-0902">Two-component regulatory system</keyword>
<dbReference type="SUPFAM" id="SSF55874">
    <property type="entry name" value="ATPase domain of HSP90 chaperone/DNA topoisomerase II/histidine kinase"/>
    <property type="match status" value="1"/>
</dbReference>
<dbReference type="InterPro" id="IPR036097">
    <property type="entry name" value="HisK_dim/P_sf"/>
</dbReference>
<evidence type="ECO:0000259" key="8">
    <source>
        <dbReference type="PROSITE" id="PS50112"/>
    </source>
</evidence>
<evidence type="ECO:0000259" key="7">
    <source>
        <dbReference type="PROSITE" id="PS50109"/>
    </source>
</evidence>
<evidence type="ECO:0000256" key="3">
    <source>
        <dbReference type="ARBA" id="ARBA00022741"/>
    </source>
</evidence>
<dbReference type="Gene3D" id="1.10.287.130">
    <property type="match status" value="1"/>
</dbReference>